<dbReference type="Proteomes" id="UP001501598">
    <property type="component" value="Unassembled WGS sequence"/>
</dbReference>
<evidence type="ECO:0000256" key="1">
    <source>
        <dbReference type="ARBA" id="ARBA00022679"/>
    </source>
</evidence>
<organism evidence="2 3">
    <name type="scientific">Pseudonocardia xishanensis</name>
    <dbReference type="NCBI Taxonomy" id="630995"/>
    <lineage>
        <taxon>Bacteria</taxon>
        <taxon>Bacillati</taxon>
        <taxon>Actinomycetota</taxon>
        <taxon>Actinomycetes</taxon>
        <taxon>Pseudonocardiales</taxon>
        <taxon>Pseudonocardiaceae</taxon>
        <taxon>Pseudonocardia</taxon>
    </lineage>
</organism>
<keyword evidence="3" id="KW-1185">Reference proteome</keyword>
<comment type="caution">
    <text evidence="2">The sequence shown here is derived from an EMBL/GenBank/DDBJ whole genome shotgun (WGS) entry which is preliminary data.</text>
</comment>
<dbReference type="PANTHER" id="PTHR48207">
    <property type="entry name" value="SUCCINATE--HYDROXYMETHYLGLUTARATE COA-TRANSFERASE"/>
    <property type="match status" value="1"/>
</dbReference>
<accession>A0ABP8RF06</accession>
<keyword evidence="1" id="KW-0808">Transferase</keyword>
<protein>
    <recommendedName>
        <fullName evidence="4">CoA transferase family III</fullName>
    </recommendedName>
</protein>
<reference evidence="3" key="1">
    <citation type="journal article" date="2019" name="Int. J. Syst. Evol. Microbiol.">
        <title>The Global Catalogue of Microorganisms (GCM) 10K type strain sequencing project: providing services to taxonomists for standard genome sequencing and annotation.</title>
        <authorList>
            <consortium name="The Broad Institute Genomics Platform"/>
            <consortium name="The Broad Institute Genome Sequencing Center for Infectious Disease"/>
            <person name="Wu L."/>
            <person name="Ma J."/>
        </authorList>
    </citation>
    <scope>NUCLEOTIDE SEQUENCE [LARGE SCALE GENOMIC DNA]</scope>
    <source>
        <strain evidence="3">JCM 17906</strain>
    </source>
</reference>
<dbReference type="Gene3D" id="3.30.1540.10">
    <property type="entry name" value="formyl-coa transferase, domain 3"/>
    <property type="match status" value="1"/>
</dbReference>
<name>A0ABP8RF06_9PSEU</name>
<dbReference type="InterPro" id="IPR044855">
    <property type="entry name" value="CoA-Trfase_III_dom3_sf"/>
</dbReference>
<evidence type="ECO:0008006" key="4">
    <source>
        <dbReference type="Google" id="ProtNLM"/>
    </source>
</evidence>
<dbReference type="PANTHER" id="PTHR48207:SF3">
    <property type="entry name" value="SUCCINATE--HYDROXYMETHYLGLUTARATE COA-TRANSFERASE"/>
    <property type="match status" value="1"/>
</dbReference>
<dbReference type="InterPro" id="IPR023606">
    <property type="entry name" value="CoA-Trfase_III_dom_1_sf"/>
</dbReference>
<dbReference type="SUPFAM" id="SSF89796">
    <property type="entry name" value="CoA-transferase family III (CaiB/BaiF)"/>
    <property type="match status" value="1"/>
</dbReference>
<sequence>MPGLVDDPRFRTQDLRARNQDLLTDVLAQPLLRRAAAAWLAELEAAGVPCAPINTFSEILNDPHVAEMGLVGSIPLPNGATVDAVPFPVAISGHQAELGRPPLLGEHDDEVAEEWLHGTRER</sequence>
<dbReference type="Pfam" id="PF02515">
    <property type="entry name" value="CoA_transf_3"/>
    <property type="match status" value="1"/>
</dbReference>
<dbReference type="InterPro" id="IPR050483">
    <property type="entry name" value="CoA-transferase_III_domain"/>
</dbReference>
<dbReference type="EMBL" id="BAABGT010000005">
    <property type="protein sequence ID" value="GAA4536735.1"/>
    <property type="molecule type" value="Genomic_DNA"/>
</dbReference>
<gene>
    <name evidence="2" type="ORF">GCM10023175_04060</name>
</gene>
<proteinExistence type="predicted"/>
<dbReference type="Gene3D" id="3.40.50.10540">
    <property type="entry name" value="Crotonobetainyl-coa:carnitine coa-transferase, domain 1"/>
    <property type="match status" value="1"/>
</dbReference>
<evidence type="ECO:0000313" key="2">
    <source>
        <dbReference type="EMBL" id="GAA4536735.1"/>
    </source>
</evidence>
<dbReference type="InterPro" id="IPR003673">
    <property type="entry name" value="CoA-Trfase_fam_III"/>
</dbReference>
<evidence type="ECO:0000313" key="3">
    <source>
        <dbReference type="Proteomes" id="UP001501598"/>
    </source>
</evidence>